<accession>A0A1V6T6M5</accession>
<dbReference type="GO" id="GO:0046872">
    <property type="term" value="F:metal ion binding"/>
    <property type="evidence" value="ECO:0007669"/>
    <property type="project" value="InterPro"/>
</dbReference>
<dbReference type="Proteomes" id="UP000191342">
    <property type="component" value="Unassembled WGS sequence"/>
</dbReference>
<reference evidence="7" key="1">
    <citation type="journal article" date="2017" name="Nat. Microbiol.">
        <title>Global analysis of biosynthetic gene clusters reveals vast potential of secondary metabolite production in Penicillium species.</title>
        <authorList>
            <person name="Nielsen J.C."/>
            <person name="Grijseels S."/>
            <person name="Prigent S."/>
            <person name="Ji B."/>
            <person name="Dainat J."/>
            <person name="Nielsen K.F."/>
            <person name="Frisvad J.C."/>
            <person name="Workman M."/>
            <person name="Nielsen J."/>
        </authorList>
    </citation>
    <scope>NUCLEOTIDE SEQUENCE [LARGE SCALE GENOMIC DNA]</scope>
    <source>
        <strain evidence="7">IBT 14082</strain>
    </source>
</reference>
<dbReference type="PANTHER" id="PTHR43585:SF2">
    <property type="entry name" value="ATP-GRASP ENZYME FSQD"/>
    <property type="match status" value="1"/>
</dbReference>
<dbReference type="Pfam" id="PF18130">
    <property type="entry name" value="ATPgrasp_N"/>
    <property type="match status" value="1"/>
</dbReference>
<keyword evidence="1" id="KW-0436">Ligase</keyword>
<dbReference type="AlphaFoldDB" id="A0A1V6T6M5"/>
<evidence type="ECO:0000313" key="7">
    <source>
        <dbReference type="Proteomes" id="UP000191342"/>
    </source>
</evidence>
<comment type="caution">
    <text evidence="6">The sequence shown here is derived from an EMBL/GenBank/DDBJ whole genome shotgun (WGS) entry which is preliminary data.</text>
</comment>
<evidence type="ECO:0000256" key="4">
    <source>
        <dbReference type="PROSITE-ProRule" id="PRU00409"/>
    </source>
</evidence>
<organism evidence="6 7">
    <name type="scientific">Penicillium flavigenum</name>
    <dbReference type="NCBI Taxonomy" id="254877"/>
    <lineage>
        <taxon>Eukaryota</taxon>
        <taxon>Fungi</taxon>
        <taxon>Dikarya</taxon>
        <taxon>Ascomycota</taxon>
        <taxon>Pezizomycotina</taxon>
        <taxon>Eurotiomycetes</taxon>
        <taxon>Eurotiomycetidae</taxon>
        <taxon>Eurotiales</taxon>
        <taxon>Aspergillaceae</taxon>
        <taxon>Penicillium</taxon>
    </lineage>
</organism>
<dbReference type="STRING" id="254877.A0A1V6T6M5"/>
<dbReference type="InterPro" id="IPR052032">
    <property type="entry name" value="ATP-dep_AA_Ligase"/>
</dbReference>
<keyword evidence="7" id="KW-1185">Reference proteome</keyword>
<dbReference type="PANTHER" id="PTHR43585">
    <property type="entry name" value="FUMIPYRROLE BIOSYNTHESIS PROTEIN C"/>
    <property type="match status" value="1"/>
</dbReference>
<protein>
    <recommendedName>
        <fullName evidence="5">ATP-grasp domain-containing protein</fullName>
    </recommendedName>
</protein>
<feature type="domain" description="ATP-grasp" evidence="5">
    <location>
        <begin position="343"/>
        <end position="575"/>
    </location>
</feature>
<evidence type="ECO:0000313" key="6">
    <source>
        <dbReference type="EMBL" id="OQE21559.1"/>
    </source>
</evidence>
<dbReference type="GO" id="GO:0016874">
    <property type="term" value="F:ligase activity"/>
    <property type="evidence" value="ECO:0007669"/>
    <property type="project" value="UniProtKB-KW"/>
</dbReference>
<evidence type="ECO:0000256" key="1">
    <source>
        <dbReference type="ARBA" id="ARBA00022598"/>
    </source>
</evidence>
<sequence>MTRVSSALRPTGEWSEAKEIPLPSGTVRVGLDERVLCEFTWQSFENPTAGKPWQSIDVVFQCKKAAESWPASLFNLNFSFESHGMIELGQAQCSSSPALQFLAEVLRSTKDTGPCCARVAKFIVPLTKGQIVRSDIIPRRLVDCELIESTVSFANPLHFHTGNPLSSAELCDLQSIFSASTAGMLLKDAPKLAGEVNCRVLSHLVESELTNRLSFPWIITQSIPRKKLAIVEGGFAHPDDGGNGSSIYTAAKSLGIDIVVLDNAGHWLEGPKFSEWREAFLPTKLVQPPDAEFADRIVQSIQSYHGKVDAIVTFCDSYQVPVAEAAQRLGLETPGPTAYDIATDKFKLSVFEGRDAKLVSGTAEALELAGRGDVNYPAIVKPCSGWCSEGVMRIDNTSDFLSALERMQNIEAGSHGNKFVIEPYCSGPEVDANFVLFDGEILFFEVSDDFPKSADMNGATEPGKLGTFQELDGVYPSQLPAAEQSLLRVWFHNTLLRLGLRNGVMHLEGRVDNSAFEYRSENGLLDLHARGGASKDDPSPWLIEINPRPLGLKAAEIIESTYGIDYWGLALIIAVHDKERAKALTRPFLNGPQYTSILVLIQTDYDQSSCEGIFDSEDICLELCTRRPDLAKQISSSGCFTGQK</sequence>
<dbReference type="Pfam" id="PF13535">
    <property type="entry name" value="ATP-grasp_4"/>
    <property type="match status" value="1"/>
</dbReference>
<name>A0A1V6T6M5_9EURO</name>
<dbReference type="PROSITE" id="PS50975">
    <property type="entry name" value="ATP_GRASP"/>
    <property type="match status" value="1"/>
</dbReference>
<keyword evidence="3 4" id="KW-0067">ATP-binding</keyword>
<gene>
    <name evidence="6" type="ORF">PENFLA_c014G01645</name>
</gene>
<evidence type="ECO:0000256" key="2">
    <source>
        <dbReference type="ARBA" id="ARBA00022741"/>
    </source>
</evidence>
<dbReference type="InterPro" id="IPR011761">
    <property type="entry name" value="ATP-grasp"/>
</dbReference>
<evidence type="ECO:0000256" key="3">
    <source>
        <dbReference type="ARBA" id="ARBA00022840"/>
    </source>
</evidence>
<dbReference type="Gene3D" id="3.40.50.20">
    <property type="match status" value="1"/>
</dbReference>
<dbReference type="InterPro" id="IPR041472">
    <property type="entry name" value="BL00235/CARNS1_N"/>
</dbReference>
<dbReference type="Gene3D" id="3.30.470.20">
    <property type="entry name" value="ATP-grasp fold, B domain"/>
    <property type="match status" value="1"/>
</dbReference>
<dbReference type="GO" id="GO:0005524">
    <property type="term" value="F:ATP binding"/>
    <property type="evidence" value="ECO:0007669"/>
    <property type="project" value="UniProtKB-UniRule"/>
</dbReference>
<dbReference type="EMBL" id="MLQL01000014">
    <property type="protein sequence ID" value="OQE21559.1"/>
    <property type="molecule type" value="Genomic_DNA"/>
</dbReference>
<dbReference type="SUPFAM" id="SSF56059">
    <property type="entry name" value="Glutathione synthetase ATP-binding domain-like"/>
    <property type="match status" value="1"/>
</dbReference>
<keyword evidence="2 4" id="KW-0547">Nucleotide-binding</keyword>
<evidence type="ECO:0000259" key="5">
    <source>
        <dbReference type="PROSITE" id="PS50975"/>
    </source>
</evidence>
<proteinExistence type="predicted"/>
<dbReference type="OrthoDB" id="434648at2759"/>